<dbReference type="RefSeq" id="WP_106260699.1">
    <property type="nucleotide sequence ID" value="NZ_CAWNSW010000147.1"/>
</dbReference>
<reference evidence="1 2" key="2">
    <citation type="submission" date="2018-03" db="EMBL/GenBank/DDBJ databases">
        <title>The ancient ancestry and fast evolution of plastids.</title>
        <authorList>
            <person name="Moore K.R."/>
            <person name="Magnabosco C."/>
            <person name="Momper L."/>
            <person name="Gold D.A."/>
            <person name="Bosak T."/>
            <person name="Fournier G.P."/>
        </authorList>
    </citation>
    <scope>NUCLEOTIDE SEQUENCE [LARGE SCALE GENOMIC DNA]</scope>
    <source>
        <strain evidence="1 2">ULC18</strain>
    </source>
</reference>
<dbReference type="EMBL" id="PVWK01000158">
    <property type="protein sequence ID" value="PSB23882.1"/>
    <property type="molecule type" value="Genomic_DNA"/>
</dbReference>
<dbReference type="InterPro" id="IPR009057">
    <property type="entry name" value="Homeodomain-like_sf"/>
</dbReference>
<gene>
    <name evidence="1" type="ORF">C7B82_29325</name>
</gene>
<dbReference type="InterPro" id="IPR036388">
    <property type="entry name" value="WH-like_DNA-bd_sf"/>
</dbReference>
<dbReference type="AlphaFoldDB" id="A0A2T1DTT6"/>
<reference evidence="2" key="1">
    <citation type="submission" date="2018-02" db="EMBL/GenBank/DDBJ databases">
        <authorList>
            <person name="Moore K."/>
            <person name="Momper L."/>
        </authorList>
    </citation>
    <scope>NUCLEOTIDE SEQUENCE [LARGE SCALE GENOMIC DNA]</scope>
    <source>
        <strain evidence="2">ULC18</strain>
    </source>
</reference>
<name>A0A2T1DTT6_9CYAN</name>
<evidence type="ECO:0000313" key="1">
    <source>
        <dbReference type="EMBL" id="PSB23882.1"/>
    </source>
</evidence>
<dbReference type="Proteomes" id="UP000239576">
    <property type="component" value="Unassembled WGS sequence"/>
</dbReference>
<organism evidence="1 2">
    <name type="scientific">Stenomitos frigidus ULC18</name>
    <dbReference type="NCBI Taxonomy" id="2107698"/>
    <lineage>
        <taxon>Bacteria</taxon>
        <taxon>Bacillati</taxon>
        <taxon>Cyanobacteriota</taxon>
        <taxon>Cyanophyceae</taxon>
        <taxon>Leptolyngbyales</taxon>
        <taxon>Leptolyngbyaceae</taxon>
        <taxon>Stenomitos</taxon>
    </lineage>
</organism>
<dbReference type="InterPro" id="IPR007367">
    <property type="entry name" value="DUF433"/>
</dbReference>
<dbReference type="SUPFAM" id="SSF46689">
    <property type="entry name" value="Homeodomain-like"/>
    <property type="match status" value="1"/>
</dbReference>
<evidence type="ECO:0008006" key="3">
    <source>
        <dbReference type="Google" id="ProtNLM"/>
    </source>
</evidence>
<dbReference type="Pfam" id="PF04255">
    <property type="entry name" value="DUF433"/>
    <property type="match status" value="1"/>
</dbReference>
<dbReference type="OrthoDB" id="5772771at2"/>
<accession>A0A2T1DTT6</accession>
<sequence length="108" mass="12145">MLLVPTTELIPLAADATGVVRISKTRVTLDTVVTAFLEGATAEEIKEQYTSLQLSDIYVVIAYYLRHPIEVDAYLAERQNLAAAVRQKAEKRFSPLGIRDRLLSRRNQ</sequence>
<proteinExistence type="predicted"/>
<protein>
    <recommendedName>
        <fullName evidence="3">DUF433 domain-containing protein</fullName>
    </recommendedName>
</protein>
<dbReference type="Gene3D" id="1.10.10.10">
    <property type="entry name" value="Winged helix-like DNA-binding domain superfamily/Winged helix DNA-binding domain"/>
    <property type="match status" value="1"/>
</dbReference>
<evidence type="ECO:0000313" key="2">
    <source>
        <dbReference type="Proteomes" id="UP000239576"/>
    </source>
</evidence>
<keyword evidence="2" id="KW-1185">Reference proteome</keyword>
<comment type="caution">
    <text evidence="1">The sequence shown here is derived from an EMBL/GenBank/DDBJ whole genome shotgun (WGS) entry which is preliminary data.</text>
</comment>